<feature type="region of interest" description="Disordered" evidence="1">
    <location>
        <begin position="1"/>
        <end position="47"/>
    </location>
</feature>
<gene>
    <name evidence="2" type="ORF">MSPICULIGERA_LOCUS25346</name>
</gene>
<feature type="region of interest" description="Disordered" evidence="1">
    <location>
        <begin position="273"/>
        <end position="324"/>
    </location>
</feature>
<proteinExistence type="predicted"/>
<evidence type="ECO:0000256" key="1">
    <source>
        <dbReference type="SAM" id="MobiDB-lite"/>
    </source>
</evidence>
<dbReference type="Proteomes" id="UP001177023">
    <property type="component" value="Unassembled WGS sequence"/>
</dbReference>
<organism evidence="2 3">
    <name type="scientific">Mesorhabditis spiculigera</name>
    <dbReference type="NCBI Taxonomy" id="96644"/>
    <lineage>
        <taxon>Eukaryota</taxon>
        <taxon>Metazoa</taxon>
        <taxon>Ecdysozoa</taxon>
        <taxon>Nematoda</taxon>
        <taxon>Chromadorea</taxon>
        <taxon>Rhabditida</taxon>
        <taxon>Rhabditina</taxon>
        <taxon>Rhabditomorpha</taxon>
        <taxon>Rhabditoidea</taxon>
        <taxon>Rhabditidae</taxon>
        <taxon>Mesorhabditinae</taxon>
        <taxon>Mesorhabditis</taxon>
    </lineage>
</organism>
<evidence type="ECO:0000313" key="3">
    <source>
        <dbReference type="Proteomes" id="UP001177023"/>
    </source>
</evidence>
<protein>
    <recommendedName>
        <fullName evidence="4">C2H2-type domain-containing protein</fullName>
    </recommendedName>
</protein>
<keyword evidence="3" id="KW-1185">Reference proteome</keyword>
<name>A0AA36GDU6_9BILA</name>
<accession>A0AA36GDU6</accession>
<dbReference type="EMBL" id="CATQJA010002710">
    <property type="protein sequence ID" value="CAJ0587375.1"/>
    <property type="molecule type" value="Genomic_DNA"/>
</dbReference>
<reference evidence="2" key="1">
    <citation type="submission" date="2023-06" db="EMBL/GenBank/DDBJ databases">
        <authorList>
            <person name="Delattre M."/>
        </authorList>
    </citation>
    <scope>NUCLEOTIDE SEQUENCE</scope>
    <source>
        <strain evidence="2">AF72</strain>
    </source>
</reference>
<feature type="compositionally biased region" description="Basic and acidic residues" evidence="1">
    <location>
        <begin position="17"/>
        <end position="27"/>
    </location>
</feature>
<feature type="compositionally biased region" description="Basic residues" evidence="1">
    <location>
        <begin position="1"/>
        <end position="16"/>
    </location>
</feature>
<evidence type="ECO:0008006" key="4">
    <source>
        <dbReference type="Google" id="ProtNLM"/>
    </source>
</evidence>
<evidence type="ECO:0000313" key="2">
    <source>
        <dbReference type="EMBL" id="CAJ0587375.1"/>
    </source>
</evidence>
<comment type="caution">
    <text evidence="2">The sequence shown here is derived from an EMBL/GenBank/DDBJ whole genome shotgun (WGS) entry which is preliminary data.</text>
</comment>
<sequence length="350" mass="39685">MPPLKAGKRGAVKRRRPTEDDQVKPAKEEEDGTKQCGNAIRKNPNKLARHSSTHLIFRPFRCSVCAYTGKCPRNAKMHLKHLHQGTGRVIDNRTARYFDALEALTKANFPDHSEAIAIYFGGQKKTLRIQDGSDEEDDNPPIVHLPASDHESLDIRENVQTMPEVVSGTSVIKQEVMSNDLPPPSIEKRADRTLPDIRREIMQEPLEKNMRNGEGERIEDPFDQHLAVDVETDPMLDFAELDAGIEKAKLDVSRMGAKVTFLETLSETRDAENHRLKHEIQARDAENDRLKQEIKTSDTDSRAENDRLKQDIEARDAENSRLESEKDQMALLIRLLQHEIAGLKRELGLG</sequence>
<feature type="non-terminal residue" evidence="2">
    <location>
        <position position="1"/>
    </location>
</feature>
<dbReference type="AlphaFoldDB" id="A0AA36GDU6"/>
<dbReference type="Gene3D" id="3.30.160.60">
    <property type="entry name" value="Classic Zinc Finger"/>
    <property type="match status" value="1"/>
</dbReference>